<dbReference type="Gene3D" id="3.40.830.10">
    <property type="entry name" value="LigB-like"/>
    <property type="match status" value="1"/>
</dbReference>
<dbReference type="AlphaFoldDB" id="A0A835SYW7"/>
<proteinExistence type="predicted"/>
<keyword evidence="3" id="KW-1185">Reference proteome</keyword>
<dbReference type="OrthoDB" id="2132071at2759"/>
<protein>
    <recommendedName>
        <fullName evidence="1">Extradiol ring-cleavage dioxygenase class III enzyme subunit B domain-containing protein</fullName>
    </recommendedName>
</protein>
<dbReference type="GO" id="GO:0016702">
    <property type="term" value="F:oxidoreductase activity, acting on single donors with incorporation of molecular oxygen, incorporation of two atoms of oxygen"/>
    <property type="evidence" value="ECO:0007669"/>
    <property type="project" value="UniProtKB-ARBA"/>
</dbReference>
<gene>
    <name evidence="2" type="ORF">HXX76_007991</name>
</gene>
<organism evidence="2 3">
    <name type="scientific">Chlamydomonas incerta</name>
    <dbReference type="NCBI Taxonomy" id="51695"/>
    <lineage>
        <taxon>Eukaryota</taxon>
        <taxon>Viridiplantae</taxon>
        <taxon>Chlorophyta</taxon>
        <taxon>core chlorophytes</taxon>
        <taxon>Chlorophyceae</taxon>
        <taxon>CS clade</taxon>
        <taxon>Chlamydomonadales</taxon>
        <taxon>Chlamydomonadaceae</taxon>
        <taxon>Chlamydomonas</taxon>
    </lineage>
</organism>
<accession>A0A835SYW7</accession>
<comment type="caution">
    <text evidence="2">The sequence shown here is derived from an EMBL/GenBank/DDBJ whole genome shotgun (WGS) entry which is preliminary data.</text>
</comment>
<evidence type="ECO:0000259" key="1">
    <source>
        <dbReference type="Pfam" id="PF02900"/>
    </source>
</evidence>
<dbReference type="Proteomes" id="UP000650467">
    <property type="component" value="Unassembled WGS sequence"/>
</dbReference>
<dbReference type="Pfam" id="PF02900">
    <property type="entry name" value="LigB"/>
    <property type="match status" value="1"/>
</dbReference>
<dbReference type="EMBL" id="JAEHOC010000017">
    <property type="protein sequence ID" value="KAG2434266.1"/>
    <property type="molecule type" value="Genomic_DNA"/>
</dbReference>
<evidence type="ECO:0000313" key="3">
    <source>
        <dbReference type="Proteomes" id="UP000650467"/>
    </source>
</evidence>
<name>A0A835SYW7_CHLIN</name>
<feature type="domain" description="Extradiol ring-cleavage dioxygenase class III enzyme subunit B" evidence="1">
    <location>
        <begin position="156"/>
        <end position="253"/>
    </location>
</feature>
<evidence type="ECO:0000313" key="2">
    <source>
        <dbReference type="EMBL" id="KAG2434266.1"/>
    </source>
</evidence>
<dbReference type="InterPro" id="IPR004183">
    <property type="entry name" value="Xdiol_dOase_suB"/>
</dbReference>
<dbReference type="SUPFAM" id="SSF53213">
    <property type="entry name" value="LigB-like"/>
    <property type="match status" value="1"/>
</dbReference>
<dbReference type="GO" id="GO:0008198">
    <property type="term" value="F:ferrous iron binding"/>
    <property type="evidence" value="ECO:0007669"/>
    <property type="project" value="InterPro"/>
</dbReference>
<sequence length="277" mass="29051">MTADLGQSSAVTTALLVEASAVSSEDSIVLCEVAHAKDAVAAVPQQFLLYNDPTAEGAVSFEEWNLTCSYPPCSYRARLDLDVRVTEKLTAALLAAGASVTSLSGFGPPGVAATGGAAADAAAGAARSAAPQLPRTVLLGMPSRRYERSVAMVPELLALGRHLFTYLDPLDLRVAVVVSGDLAHTWSADGPYGFSEHAAKFDAAVQDWARQLDRDALIKVAAKHVGEAKSCGFPGLVALQGVIDSVKPDNLHSILLEYGHPLYYGCMCALFDFQGDA</sequence>
<reference evidence="2" key="1">
    <citation type="journal article" date="2020" name="bioRxiv">
        <title>Comparative genomics of Chlamydomonas.</title>
        <authorList>
            <person name="Craig R.J."/>
            <person name="Hasan A.R."/>
            <person name="Ness R.W."/>
            <person name="Keightley P.D."/>
        </authorList>
    </citation>
    <scope>NUCLEOTIDE SEQUENCE</scope>
    <source>
        <strain evidence="2">SAG 7.73</strain>
    </source>
</reference>